<accession>A0A099W9T4</accession>
<comment type="caution">
    <text evidence="7">The sequence shown here is derived from an EMBL/GenBank/DDBJ whole genome shotgun (WGS) entry which is preliminary data.</text>
</comment>
<name>A0A099W9T4_9LIST</name>
<dbReference type="SUPFAM" id="SSF63999">
    <property type="entry name" value="Thiamin pyrophosphokinase, catalytic domain"/>
    <property type="match status" value="1"/>
</dbReference>
<keyword evidence="1" id="KW-0808">Transferase</keyword>
<dbReference type="CDD" id="cd07995">
    <property type="entry name" value="TPK"/>
    <property type="match status" value="1"/>
</dbReference>
<dbReference type="RefSeq" id="WP_036085638.1">
    <property type="nucleotide sequence ID" value="NZ_CBCSHQ010000023.1"/>
</dbReference>
<dbReference type="InterPro" id="IPR053149">
    <property type="entry name" value="TPK"/>
</dbReference>
<dbReference type="GO" id="GO:0030975">
    <property type="term" value="F:thiamine binding"/>
    <property type="evidence" value="ECO:0007669"/>
    <property type="project" value="InterPro"/>
</dbReference>
<dbReference type="NCBIfam" id="TIGR01378">
    <property type="entry name" value="thi_PPkinase"/>
    <property type="match status" value="1"/>
</dbReference>
<dbReference type="SMART" id="SM00983">
    <property type="entry name" value="TPK_B1_binding"/>
    <property type="match status" value="1"/>
</dbReference>
<dbReference type="Pfam" id="PF04265">
    <property type="entry name" value="TPK_B1_binding"/>
    <property type="match status" value="1"/>
</dbReference>
<dbReference type="Proteomes" id="UP000029844">
    <property type="component" value="Unassembled WGS sequence"/>
</dbReference>
<dbReference type="EC" id="2.7.6.2" evidence="5"/>
<dbReference type="GO" id="GO:0005524">
    <property type="term" value="F:ATP binding"/>
    <property type="evidence" value="ECO:0007669"/>
    <property type="project" value="UniProtKB-KW"/>
</dbReference>
<dbReference type="GO" id="GO:0004788">
    <property type="term" value="F:thiamine diphosphokinase activity"/>
    <property type="evidence" value="ECO:0007669"/>
    <property type="project" value="UniProtKB-UniRule"/>
</dbReference>
<evidence type="ECO:0000256" key="5">
    <source>
        <dbReference type="NCBIfam" id="TIGR01378"/>
    </source>
</evidence>
<dbReference type="OrthoDB" id="9804377at2"/>
<dbReference type="GO" id="GO:0006772">
    <property type="term" value="P:thiamine metabolic process"/>
    <property type="evidence" value="ECO:0007669"/>
    <property type="project" value="UniProtKB-UniRule"/>
</dbReference>
<evidence type="ECO:0000256" key="3">
    <source>
        <dbReference type="ARBA" id="ARBA00022777"/>
    </source>
</evidence>
<keyword evidence="8" id="KW-1185">Reference proteome</keyword>
<feature type="domain" description="Thiamin pyrophosphokinase thiamin-binding" evidence="6">
    <location>
        <begin position="142"/>
        <end position="206"/>
    </location>
</feature>
<dbReference type="Pfam" id="PF04263">
    <property type="entry name" value="TPK_catalytic"/>
    <property type="match status" value="1"/>
</dbReference>
<keyword evidence="3 7" id="KW-0418">Kinase</keyword>
<dbReference type="STRING" id="1552123.EP57_07985"/>
<keyword evidence="4" id="KW-0067">ATP-binding</keyword>
<evidence type="ECO:0000313" key="7">
    <source>
        <dbReference type="EMBL" id="KGL41772.1"/>
    </source>
</evidence>
<dbReference type="InterPro" id="IPR007371">
    <property type="entry name" value="TPK_catalytic"/>
</dbReference>
<dbReference type="PANTHER" id="PTHR41299:SF1">
    <property type="entry name" value="THIAMINE PYROPHOSPHOKINASE"/>
    <property type="match status" value="1"/>
</dbReference>
<evidence type="ECO:0000313" key="8">
    <source>
        <dbReference type="Proteomes" id="UP000029844"/>
    </source>
</evidence>
<dbReference type="PANTHER" id="PTHR41299">
    <property type="entry name" value="THIAMINE PYROPHOSPHOKINASE"/>
    <property type="match status" value="1"/>
</dbReference>
<dbReference type="InterPro" id="IPR006282">
    <property type="entry name" value="Thi_PPkinase"/>
</dbReference>
<proteinExistence type="predicted"/>
<dbReference type="EMBL" id="JNFA01000019">
    <property type="protein sequence ID" value="KGL41772.1"/>
    <property type="molecule type" value="Genomic_DNA"/>
</dbReference>
<evidence type="ECO:0000256" key="1">
    <source>
        <dbReference type="ARBA" id="ARBA00022679"/>
    </source>
</evidence>
<protein>
    <recommendedName>
        <fullName evidence="5">Thiamine diphosphokinase</fullName>
        <ecNumber evidence="5">2.7.6.2</ecNumber>
    </recommendedName>
</protein>
<evidence type="ECO:0000256" key="2">
    <source>
        <dbReference type="ARBA" id="ARBA00022741"/>
    </source>
</evidence>
<dbReference type="InterPro" id="IPR036371">
    <property type="entry name" value="TPK_B1-bd_sf"/>
</dbReference>
<reference evidence="7 8" key="1">
    <citation type="submission" date="2014-05" db="EMBL/GenBank/DDBJ databases">
        <title>Novel Listeriaceae from food processing environments.</title>
        <authorList>
            <person name="den Bakker H.C."/>
        </authorList>
    </citation>
    <scope>NUCLEOTIDE SEQUENCE [LARGE SCALE GENOMIC DNA]</scope>
    <source>
        <strain evidence="7 8">FSL A5-0281</strain>
    </source>
</reference>
<gene>
    <name evidence="7" type="ORF">EP57_07985</name>
</gene>
<dbReference type="SUPFAM" id="SSF63862">
    <property type="entry name" value="Thiamin pyrophosphokinase, substrate-binding domain"/>
    <property type="match status" value="1"/>
</dbReference>
<dbReference type="GeneID" id="58717315"/>
<dbReference type="eggNOG" id="COG1564">
    <property type="taxonomic scope" value="Bacteria"/>
</dbReference>
<dbReference type="InterPro" id="IPR007373">
    <property type="entry name" value="Thiamin_PyroPKinase_B1-bd"/>
</dbReference>
<dbReference type="AlphaFoldDB" id="A0A099W9T4"/>
<evidence type="ECO:0000256" key="4">
    <source>
        <dbReference type="ARBA" id="ARBA00022840"/>
    </source>
</evidence>
<evidence type="ECO:0000259" key="6">
    <source>
        <dbReference type="SMART" id="SM00983"/>
    </source>
</evidence>
<dbReference type="GO" id="GO:0009229">
    <property type="term" value="P:thiamine diphosphate biosynthetic process"/>
    <property type="evidence" value="ECO:0007669"/>
    <property type="project" value="InterPro"/>
</dbReference>
<keyword evidence="2" id="KW-0547">Nucleotide-binding</keyword>
<dbReference type="GO" id="GO:0016301">
    <property type="term" value="F:kinase activity"/>
    <property type="evidence" value="ECO:0007669"/>
    <property type="project" value="UniProtKB-KW"/>
</dbReference>
<dbReference type="Gene3D" id="3.40.50.10240">
    <property type="entry name" value="Thiamin pyrophosphokinase, catalytic domain"/>
    <property type="match status" value="1"/>
</dbReference>
<organism evidence="7 8">
    <name type="scientific">Listeria booriae</name>
    <dbReference type="NCBI Taxonomy" id="1552123"/>
    <lineage>
        <taxon>Bacteria</taxon>
        <taxon>Bacillati</taxon>
        <taxon>Bacillota</taxon>
        <taxon>Bacilli</taxon>
        <taxon>Bacillales</taxon>
        <taxon>Listeriaceae</taxon>
        <taxon>Listeria</taxon>
    </lineage>
</organism>
<sequence>MKTIHIMVGGPESELPDITTYDKTIPWIGVDRGAIRLIERGITPISAMGDFDSLSKTELEHLKTITTVTEFPAEKDETDTEIGLQWALKQNPDTIRIFGATGGRLDHLLANLMMLMQPRFLPDIAKIELIDRYNYIKMYTPGEYTVSRLPDKKYVAFTTMANVEGLTLTGFKYPLTNAKYPFGAALSSNEFIAETGNFSFQTGLILFIQSND</sequence>
<dbReference type="InterPro" id="IPR036759">
    <property type="entry name" value="TPK_catalytic_sf"/>
</dbReference>